<keyword evidence="5" id="KW-1185">Reference proteome</keyword>
<comment type="subcellular location">
    <subcellularLocation>
        <location evidence="1">Cell junction</location>
    </subcellularLocation>
</comment>
<dbReference type="InterPro" id="IPR000299">
    <property type="entry name" value="FERM_domain"/>
</dbReference>
<protein>
    <recommendedName>
        <fullName evidence="3">FERM domain-containing protein</fullName>
    </recommendedName>
</protein>
<dbReference type="PANTHER" id="PTHR23280:SF32">
    <property type="entry name" value="FI22325P1"/>
    <property type="match status" value="1"/>
</dbReference>
<dbReference type="InterPro" id="IPR035963">
    <property type="entry name" value="FERM_2"/>
</dbReference>
<dbReference type="GO" id="GO:0071944">
    <property type="term" value="C:cell periphery"/>
    <property type="evidence" value="ECO:0007669"/>
    <property type="project" value="UniProtKB-ARBA"/>
</dbReference>
<dbReference type="Pfam" id="PF00373">
    <property type="entry name" value="FERM_M"/>
    <property type="match status" value="1"/>
</dbReference>
<name>A0AAV8W4U6_9CUCU</name>
<dbReference type="Gene3D" id="1.20.80.10">
    <property type="match status" value="1"/>
</dbReference>
<dbReference type="SUPFAM" id="SSF50729">
    <property type="entry name" value="PH domain-like"/>
    <property type="match status" value="1"/>
</dbReference>
<reference evidence="4 5" key="1">
    <citation type="journal article" date="2023" name="Insect Mol. Biol.">
        <title>Genome sequencing provides insights into the evolution of gene families encoding plant cell wall-degrading enzymes in longhorned beetles.</title>
        <authorList>
            <person name="Shin N.R."/>
            <person name="Okamura Y."/>
            <person name="Kirsch R."/>
            <person name="Pauchet Y."/>
        </authorList>
    </citation>
    <scope>NUCLEOTIDE SEQUENCE [LARGE SCALE GENOMIC DNA]</scope>
    <source>
        <strain evidence="4">EAD_L_NR</strain>
    </source>
</reference>
<evidence type="ECO:0000256" key="1">
    <source>
        <dbReference type="ARBA" id="ARBA00004282"/>
    </source>
</evidence>
<accession>A0AAV8W4U6</accession>
<dbReference type="InterPro" id="IPR018980">
    <property type="entry name" value="FERM_PH-like_C"/>
</dbReference>
<dbReference type="SMART" id="SM01196">
    <property type="entry name" value="FERM_C"/>
    <property type="match status" value="1"/>
</dbReference>
<dbReference type="PANTHER" id="PTHR23280">
    <property type="entry name" value="4.1 G PROTEIN"/>
    <property type="match status" value="1"/>
</dbReference>
<dbReference type="InterPro" id="IPR018979">
    <property type="entry name" value="FERM_N"/>
</dbReference>
<dbReference type="Proteomes" id="UP001159042">
    <property type="component" value="Unassembled WGS sequence"/>
</dbReference>
<dbReference type="CDD" id="cd14473">
    <property type="entry name" value="FERM_B-lobe"/>
    <property type="match status" value="1"/>
</dbReference>
<gene>
    <name evidence="4" type="ORF">NQ315_015776</name>
</gene>
<dbReference type="InterPro" id="IPR011993">
    <property type="entry name" value="PH-like_dom_sf"/>
</dbReference>
<dbReference type="SUPFAM" id="SSF54236">
    <property type="entry name" value="Ubiquitin-like"/>
    <property type="match status" value="1"/>
</dbReference>
<dbReference type="InterPro" id="IPR019749">
    <property type="entry name" value="Band_41_domain"/>
</dbReference>
<dbReference type="GO" id="GO:0070161">
    <property type="term" value="C:anchoring junction"/>
    <property type="evidence" value="ECO:0007669"/>
    <property type="project" value="UniProtKB-SubCell"/>
</dbReference>
<dbReference type="SMART" id="SM00295">
    <property type="entry name" value="B41"/>
    <property type="match status" value="1"/>
</dbReference>
<keyword evidence="2" id="KW-0965">Cell junction</keyword>
<feature type="domain" description="FERM" evidence="3">
    <location>
        <begin position="14"/>
        <end position="291"/>
    </location>
</feature>
<evidence type="ECO:0000259" key="3">
    <source>
        <dbReference type="PROSITE" id="PS50057"/>
    </source>
</evidence>
<organism evidence="4 5">
    <name type="scientific">Exocentrus adspersus</name>
    <dbReference type="NCBI Taxonomy" id="1586481"/>
    <lineage>
        <taxon>Eukaryota</taxon>
        <taxon>Metazoa</taxon>
        <taxon>Ecdysozoa</taxon>
        <taxon>Arthropoda</taxon>
        <taxon>Hexapoda</taxon>
        <taxon>Insecta</taxon>
        <taxon>Pterygota</taxon>
        <taxon>Neoptera</taxon>
        <taxon>Endopterygota</taxon>
        <taxon>Coleoptera</taxon>
        <taxon>Polyphaga</taxon>
        <taxon>Cucujiformia</taxon>
        <taxon>Chrysomeloidea</taxon>
        <taxon>Cerambycidae</taxon>
        <taxon>Lamiinae</taxon>
        <taxon>Acanthocinini</taxon>
        <taxon>Exocentrus</taxon>
    </lineage>
</organism>
<dbReference type="GO" id="GO:0031032">
    <property type="term" value="P:actomyosin structure organization"/>
    <property type="evidence" value="ECO:0007669"/>
    <property type="project" value="TreeGrafter"/>
</dbReference>
<evidence type="ECO:0000313" key="4">
    <source>
        <dbReference type="EMBL" id="KAJ8920981.1"/>
    </source>
</evidence>
<dbReference type="GO" id="GO:0030182">
    <property type="term" value="P:neuron differentiation"/>
    <property type="evidence" value="ECO:0007669"/>
    <property type="project" value="UniProtKB-ARBA"/>
</dbReference>
<dbReference type="InterPro" id="IPR014352">
    <property type="entry name" value="FERM/acyl-CoA-bd_prot_sf"/>
</dbReference>
<sequence>MKTILSKSGIEVLYPCSVHLLKNGEILECEYKSDHTGRDLLDYICDYQNLTDKEYWGLKYVDTFEQRHWLELDKLIRSQVKNVCPIHFHFRVKVYPPEPYKLVDKETKHQIFLQLRYDLISGRLCSSLNDAALLLALILQYTHGDFNPDVHFGNYIREKMLLHQSFYVESKAMEMHRNYLSGLTRSQTEDLFLRMACYLEAYGIDPYLVEAHNQSDLNLWVNHNGMVTYIDNNKVHHLKWMDINKVEQEESKLIVRMSNDEAVEFVCLTKAECNYIYRNVVDHLVYFTTTSKRSTVSLVGTELADMFEEQDEEVLKKITAACERSESSKQGEVSSSVTDSITKEFAGKNFLVQGQNYVVCCMFLLVGIGVVSVWDTLLENNYFGLQVLNHAVKFLVEYLRSIN</sequence>
<evidence type="ECO:0000313" key="5">
    <source>
        <dbReference type="Proteomes" id="UP001159042"/>
    </source>
</evidence>
<proteinExistence type="predicted"/>
<dbReference type="CDD" id="cd17102">
    <property type="entry name" value="FERM_F1_FRMD3"/>
    <property type="match status" value="1"/>
</dbReference>
<dbReference type="SUPFAM" id="SSF47031">
    <property type="entry name" value="Second domain of FERM"/>
    <property type="match status" value="1"/>
</dbReference>
<dbReference type="InterPro" id="IPR029071">
    <property type="entry name" value="Ubiquitin-like_domsf"/>
</dbReference>
<dbReference type="EMBL" id="JANEYG010000012">
    <property type="protein sequence ID" value="KAJ8920981.1"/>
    <property type="molecule type" value="Genomic_DNA"/>
</dbReference>
<dbReference type="Gene3D" id="2.30.29.30">
    <property type="entry name" value="Pleckstrin-homology domain (PH domain)/Phosphotyrosine-binding domain (PTB)"/>
    <property type="match status" value="1"/>
</dbReference>
<dbReference type="InterPro" id="IPR019748">
    <property type="entry name" value="FERM_central"/>
</dbReference>
<dbReference type="AlphaFoldDB" id="A0AAV8W4U6"/>
<dbReference type="GO" id="GO:0005856">
    <property type="term" value="C:cytoskeleton"/>
    <property type="evidence" value="ECO:0007669"/>
    <property type="project" value="TreeGrafter"/>
</dbReference>
<dbReference type="Gene3D" id="3.10.20.90">
    <property type="entry name" value="Phosphatidylinositol 3-kinase Catalytic Subunit, Chain A, domain 1"/>
    <property type="match status" value="1"/>
</dbReference>
<dbReference type="Pfam" id="PF09380">
    <property type="entry name" value="FERM_C"/>
    <property type="match status" value="1"/>
</dbReference>
<dbReference type="GO" id="GO:0009887">
    <property type="term" value="P:animal organ morphogenesis"/>
    <property type="evidence" value="ECO:0007669"/>
    <property type="project" value="UniProtKB-ARBA"/>
</dbReference>
<dbReference type="Pfam" id="PF09379">
    <property type="entry name" value="FERM_N"/>
    <property type="match status" value="1"/>
</dbReference>
<comment type="caution">
    <text evidence="4">The sequence shown here is derived from an EMBL/GenBank/DDBJ whole genome shotgun (WGS) entry which is preliminary data.</text>
</comment>
<evidence type="ECO:0000256" key="2">
    <source>
        <dbReference type="ARBA" id="ARBA00022949"/>
    </source>
</evidence>
<dbReference type="PROSITE" id="PS50057">
    <property type="entry name" value="FERM_3"/>
    <property type="match status" value="1"/>
</dbReference>
<dbReference type="PRINTS" id="PR00935">
    <property type="entry name" value="BAND41"/>
</dbReference>